<reference evidence="2 3" key="1">
    <citation type="submission" date="2014-04" db="EMBL/GenBank/DDBJ databases">
        <title>Aquimarina sp. 22II-S11-z7 Genome Sequencing.</title>
        <authorList>
            <person name="Lai Q."/>
        </authorList>
    </citation>
    <scope>NUCLEOTIDE SEQUENCE [LARGE SCALE GENOMIC DNA]</scope>
    <source>
        <strain evidence="2 3">22II-S11-z7</strain>
    </source>
</reference>
<dbReference type="eggNOG" id="ENOG5032XVA">
    <property type="taxonomic scope" value="Bacteria"/>
</dbReference>
<dbReference type="OrthoDB" id="5952844at2"/>
<dbReference type="EMBL" id="AQRA01000001">
    <property type="protein sequence ID" value="EZH75770.1"/>
    <property type="molecule type" value="Genomic_DNA"/>
</dbReference>
<keyword evidence="3" id="KW-1185">Reference proteome</keyword>
<dbReference type="RefSeq" id="WP_051575567.1">
    <property type="nucleotide sequence ID" value="NZ_AQRA01000001.1"/>
</dbReference>
<dbReference type="AlphaFoldDB" id="A0A023C0I6"/>
<evidence type="ECO:0000313" key="3">
    <source>
        <dbReference type="Proteomes" id="UP000023541"/>
    </source>
</evidence>
<comment type="caution">
    <text evidence="2">The sequence shown here is derived from an EMBL/GenBank/DDBJ whole genome shotgun (WGS) entry which is preliminary data.</text>
</comment>
<name>A0A023C0I6_9FLAO</name>
<feature type="region of interest" description="Disordered" evidence="1">
    <location>
        <begin position="151"/>
        <end position="180"/>
    </location>
</feature>
<evidence type="ECO:0000313" key="2">
    <source>
        <dbReference type="EMBL" id="EZH75770.1"/>
    </source>
</evidence>
<dbReference type="Proteomes" id="UP000023541">
    <property type="component" value="Unassembled WGS sequence"/>
</dbReference>
<gene>
    <name evidence="2" type="ORF">ATO12_03005</name>
</gene>
<sequence>MSNVLNNRLSVTVDPQVITDVKSKIEEINTLLPFLTGLTKEERKTLPKINRSNKLFVEDTLNSMRQNQEIVPGYINLDEVEKDYALYNELKVLALELAELSEKVNDTRILAGSEAYTTSLLAYKMFGMAAQSGVAGAESLYTRLRERFASTGTPTEDTVIDETDPDTTGTDTDSIAGEAA</sequence>
<accession>A0A023C0I6</accession>
<organism evidence="2 3">
    <name type="scientific">Aquimarina atlantica</name>
    <dbReference type="NCBI Taxonomy" id="1317122"/>
    <lineage>
        <taxon>Bacteria</taxon>
        <taxon>Pseudomonadati</taxon>
        <taxon>Bacteroidota</taxon>
        <taxon>Flavobacteriia</taxon>
        <taxon>Flavobacteriales</taxon>
        <taxon>Flavobacteriaceae</taxon>
        <taxon>Aquimarina</taxon>
    </lineage>
</organism>
<evidence type="ECO:0000256" key="1">
    <source>
        <dbReference type="SAM" id="MobiDB-lite"/>
    </source>
</evidence>
<proteinExistence type="predicted"/>
<protein>
    <submittedName>
        <fullName evidence="2">Uncharacterized protein</fullName>
    </submittedName>
</protein>
<dbReference type="STRING" id="1317122.ATO12_03005"/>